<protein>
    <recommendedName>
        <fullName evidence="4">Glycosyltransferase 61 catalytic domain-containing protein</fullName>
    </recommendedName>
</protein>
<organism evidence="5 6">
    <name type="scientific">Roseovarius albus</name>
    <dbReference type="NCBI Taxonomy" id="1247867"/>
    <lineage>
        <taxon>Bacteria</taxon>
        <taxon>Pseudomonadati</taxon>
        <taxon>Pseudomonadota</taxon>
        <taxon>Alphaproteobacteria</taxon>
        <taxon>Rhodobacterales</taxon>
        <taxon>Roseobacteraceae</taxon>
        <taxon>Roseovarius</taxon>
    </lineage>
</organism>
<sequence length="326" mass="36745">MPSATLISAQSFLVDRIVPDCEVIHLPSADVPGGILKYRIAVSAFRSQERPRRLKFVPAQNITAPDGSIIFDFRHHSPGNWAHLLTMHLPLLFHISEQLAIPWQQALILMPKSAPRYARRALAMFGLKTLFTDDIVHGAGVEIIADPWQCFWPVRPDWATTHSVLSALHAAIAREDRQLPRRILLLRRDTRTLTNSADIVALTEPLGFEVVYPEDYTPAEQAAFFMNAEAIIAVHGAGLAPLLYRTKNSAHMKLVELFPCGHITSVFRFIATQTNTAWVGVRGKLRPEYVKPAYRLSKPYRRFSLDNFEVDPRSLMLALRKLEIAA</sequence>
<dbReference type="InterPro" id="IPR007657">
    <property type="entry name" value="Glycosyltransferase_61"/>
</dbReference>
<evidence type="ECO:0000313" key="6">
    <source>
        <dbReference type="Proteomes" id="UP000193061"/>
    </source>
</evidence>
<evidence type="ECO:0000313" key="5">
    <source>
        <dbReference type="EMBL" id="SLN63448.1"/>
    </source>
</evidence>
<evidence type="ECO:0000256" key="2">
    <source>
        <dbReference type="ARBA" id="ARBA00022679"/>
    </source>
</evidence>
<dbReference type="AlphaFoldDB" id="A0A1X6ZWD9"/>
<proteinExistence type="predicted"/>
<dbReference type="Proteomes" id="UP000193061">
    <property type="component" value="Unassembled WGS sequence"/>
</dbReference>
<dbReference type="GO" id="GO:0016757">
    <property type="term" value="F:glycosyltransferase activity"/>
    <property type="evidence" value="ECO:0007669"/>
    <property type="project" value="UniProtKB-KW"/>
</dbReference>
<dbReference type="InterPro" id="IPR049625">
    <property type="entry name" value="Glyco_transf_61_cat"/>
</dbReference>
<keyword evidence="6" id="KW-1185">Reference proteome</keyword>
<name>A0A1X6ZWD9_9RHOB</name>
<evidence type="ECO:0000259" key="4">
    <source>
        <dbReference type="Pfam" id="PF04577"/>
    </source>
</evidence>
<dbReference type="PANTHER" id="PTHR20961">
    <property type="entry name" value="GLYCOSYLTRANSFERASE"/>
    <property type="match status" value="1"/>
</dbReference>
<gene>
    <name evidence="5" type="ORF">ROA7450_03322</name>
</gene>
<keyword evidence="3" id="KW-0325">Glycoprotein</keyword>
<evidence type="ECO:0000256" key="3">
    <source>
        <dbReference type="ARBA" id="ARBA00023180"/>
    </source>
</evidence>
<feature type="domain" description="Glycosyltransferase 61 catalytic" evidence="4">
    <location>
        <begin position="81"/>
        <end position="247"/>
    </location>
</feature>
<accession>A0A1X6ZWD9</accession>
<dbReference type="Pfam" id="PF04577">
    <property type="entry name" value="Glyco_transf_61"/>
    <property type="match status" value="1"/>
</dbReference>
<dbReference type="EMBL" id="FWFX01000012">
    <property type="protein sequence ID" value="SLN63448.1"/>
    <property type="molecule type" value="Genomic_DNA"/>
</dbReference>
<keyword evidence="1" id="KW-0328">Glycosyltransferase</keyword>
<reference evidence="5 6" key="1">
    <citation type="submission" date="2017-03" db="EMBL/GenBank/DDBJ databases">
        <authorList>
            <person name="Afonso C.L."/>
            <person name="Miller P.J."/>
            <person name="Scott M.A."/>
            <person name="Spackman E."/>
            <person name="Goraichik I."/>
            <person name="Dimitrov K.M."/>
            <person name="Suarez D.L."/>
            <person name="Swayne D.E."/>
        </authorList>
    </citation>
    <scope>NUCLEOTIDE SEQUENCE [LARGE SCALE GENOMIC DNA]</scope>
    <source>
        <strain evidence="5 6">CECT 7450</strain>
    </source>
</reference>
<keyword evidence="2" id="KW-0808">Transferase</keyword>
<evidence type="ECO:0000256" key="1">
    <source>
        <dbReference type="ARBA" id="ARBA00022676"/>
    </source>
</evidence>